<evidence type="ECO:0000313" key="3">
    <source>
        <dbReference type="Proteomes" id="UP000546642"/>
    </source>
</evidence>
<feature type="compositionally biased region" description="Basic and acidic residues" evidence="1">
    <location>
        <begin position="517"/>
        <end position="528"/>
    </location>
</feature>
<gene>
    <name evidence="2" type="ORF">HNR23_004907</name>
</gene>
<protein>
    <recommendedName>
        <fullName evidence="4">WXG100 family type VII secretion target</fullName>
    </recommendedName>
</protein>
<proteinExistence type="predicted"/>
<feature type="compositionally biased region" description="Basic and acidic residues" evidence="1">
    <location>
        <begin position="694"/>
        <end position="713"/>
    </location>
</feature>
<dbReference type="EMBL" id="JACHDS010000001">
    <property type="protein sequence ID" value="MBB6174847.1"/>
    <property type="molecule type" value="Genomic_DNA"/>
</dbReference>
<keyword evidence="3" id="KW-1185">Reference proteome</keyword>
<feature type="region of interest" description="Disordered" evidence="1">
    <location>
        <begin position="517"/>
        <end position="714"/>
    </location>
</feature>
<feature type="compositionally biased region" description="Polar residues" evidence="1">
    <location>
        <begin position="617"/>
        <end position="633"/>
    </location>
</feature>
<feature type="compositionally biased region" description="Basic and acidic residues" evidence="1">
    <location>
        <begin position="674"/>
        <end position="683"/>
    </location>
</feature>
<feature type="compositionally biased region" description="Basic and acidic residues" evidence="1">
    <location>
        <begin position="600"/>
        <end position="616"/>
    </location>
</feature>
<feature type="compositionally biased region" description="Gly residues" evidence="1">
    <location>
        <begin position="551"/>
        <end position="563"/>
    </location>
</feature>
<evidence type="ECO:0008006" key="4">
    <source>
        <dbReference type="Google" id="ProtNLM"/>
    </source>
</evidence>
<feature type="compositionally biased region" description="Low complexity" evidence="1">
    <location>
        <begin position="448"/>
        <end position="459"/>
    </location>
</feature>
<feature type="compositionally biased region" description="Basic and acidic residues" evidence="1">
    <location>
        <begin position="637"/>
        <end position="652"/>
    </location>
</feature>
<feature type="compositionally biased region" description="Gly residues" evidence="1">
    <location>
        <begin position="581"/>
        <end position="594"/>
    </location>
</feature>
<dbReference type="Proteomes" id="UP000546642">
    <property type="component" value="Unassembled WGS sequence"/>
</dbReference>
<dbReference type="RefSeq" id="WP_184079147.1">
    <property type="nucleotide sequence ID" value="NZ_JACHDS010000001.1"/>
</dbReference>
<sequence length="896" mass="95003">MSDEPLINPEAIFIPDLAPEELESTAAKLIQDGKDVAQAGQDIKSSWQALAGVYSAPESDELVSAINPVATTGDEFSDAMGKVGEALQDFAEKAGKIKKKLLSLQSEARIFVHDVASQEDWRSEPDNVTKHNDLIDQVGSRTVAYQNAERECANKITGVFGGTTFVPQGGTQCKPGEVAYGAAWWVLGEDTPTAWGSPQKVDHPWYVDAWDGGVDIAVGVGEFAGGATGLYGRNGWASNPWEMFDNYGYFRYEVAKGVAGLVGVRIEDDPAGGANVEVTSRGETWEAWKELGNSIVPVSEWDERPGYTVVQGAVNLGLMAFGGVGAVKSAAQGAKGAAAAARAGRAAEEAAGAARNGRPGALGAAGQVGRAPAGAGALPTMGEIITAPNLWGPAAQGAFKNLLKDALGMSHHQPSAPNPGHNSFDGGRAPATGSAPDTHAGQGRSQPGSNAGATAGSGAHRSPAHTGSGSPASHGTSAAPRTPQHAGHASGDPTTSQIQRELDLLEERIQRHNGDIDRALDEHIRDRQPQPVGAGATARNGDRSPSMSAGDSGGPQSRGGSGDSPGNTSWEGNRWKASDTGGSGHSGTGSGGPGHFDSSLGDRGRGRWLSESDAQRTENGNGQSHGSDGQRSASFARENDASDTTRSEHGTRNESQNQDSSLHSGGHHSPSDALDAHSTKEGSGRGYYDQEGNFVDKGHRDSNGNYYDEHGNKFVDTPESEWAARSYEAIRDSSRDVQSISRNTGIDKNVLDRMKNHIFFREHDGVAGPPDGTLRDGRFAPMQHIADLWLKAEKGTLDASESTRFRHLVMHEAVESRLMETGIPYRHRDPSAWEDGTYWPSKDRHGAHDIAPLEHKHDNPFILWGKYGYGRPPFDLAADLSNLDAFAEHILSRWTF</sequence>
<accession>A0A7W9YMN5</accession>
<dbReference type="AlphaFoldDB" id="A0A7W9YMN5"/>
<name>A0A7W9YMN5_9ACTN</name>
<feature type="compositionally biased region" description="Polar residues" evidence="1">
    <location>
        <begin position="465"/>
        <end position="476"/>
    </location>
</feature>
<feature type="region of interest" description="Disordered" evidence="1">
    <location>
        <begin position="409"/>
        <end position="496"/>
    </location>
</feature>
<organism evidence="2 3">
    <name type="scientific">Nocardiopsis mwathae</name>
    <dbReference type="NCBI Taxonomy" id="1472723"/>
    <lineage>
        <taxon>Bacteria</taxon>
        <taxon>Bacillati</taxon>
        <taxon>Actinomycetota</taxon>
        <taxon>Actinomycetes</taxon>
        <taxon>Streptosporangiales</taxon>
        <taxon>Nocardiopsidaceae</taxon>
        <taxon>Nocardiopsis</taxon>
    </lineage>
</organism>
<evidence type="ECO:0000313" key="2">
    <source>
        <dbReference type="EMBL" id="MBB6174847.1"/>
    </source>
</evidence>
<evidence type="ECO:0000256" key="1">
    <source>
        <dbReference type="SAM" id="MobiDB-lite"/>
    </source>
</evidence>
<comment type="caution">
    <text evidence="2">The sequence shown here is derived from an EMBL/GenBank/DDBJ whole genome shotgun (WGS) entry which is preliminary data.</text>
</comment>
<reference evidence="2 3" key="1">
    <citation type="submission" date="2020-08" db="EMBL/GenBank/DDBJ databases">
        <title>Sequencing the genomes of 1000 actinobacteria strains.</title>
        <authorList>
            <person name="Klenk H.-P."/>
        </authorList>
    </citation>
    <scope>NUCLEOTIDE SEQUENCE [LARGE SCALE GENOMIC DNA]</scope>
    <source>
        <strain evidence="2 3">DSM 46659</strain>
    </source>
</reference>